<protein>
    <submittedName>
        <fullName evidence="2">Uncharacterized protein</fullName>
    </submittedName>
</protein>
<dbReference type="AlphaFoldDB" id="A0A1B7YW34"/>
<accession>A0A1B7YW34</accession>
<dbReference type="RefSeq" id="XP_018164782.1">
    <property type="nucleotide sequence ID" value="XM_018296420.1"/>
</dbReference>
<dbReference type="Proteomes" id="UP000092177">
    <property type="component" value="Chromosome 1"/>
</dbReference>
<reference evidence="3" key="1">
    <citation type="journal article" date="2017" name="BMC Genomics">
        <title>Gapless genome assembly of Colletotrichum higginsianum reveals chromosome structure and association of transposable elements with secondary metabolite gene clusters.</title>
        <authorList>
            <person name="Dallery J.-F."/>
            <person name="Lapalu N."/>
            <person name="Zampounis A."/>
            <person name="Pigne S."/>
            <person name="Luyten I."/>
            <person name="Amselem J."/>
            <person name="Wittenberg A.H.J."/>
            <person name="Zhou S."/>
            <person name="de Queiroz M.V."/>
            <person name="Robin G.P."/>
            <person name="Auger A."/>
            <person name="Hainaut M."/>
            <person name="Henrissat B."/>
            <person name="Kim K.-T."/>
            <person name="Lee Y.-H."/>
            <person name="Lespinet O."/>
            <person name="Schwartz D.C."/>
            <person name="Thon M.R."/>
            <person name="O'Connell R.J."/>
        </authorList>
    </citation>
    <scope>NUCLEOTIDE SEQUENCE [LARGE SCALE GENOMIC DNA]</scope>
    <source>
        <strain evidence="3">IMI 349063</strain>
    </source>
</reference>
<evidence type="ECO:0000313" key="3">
    <source>
        <dbReference type="Proteomes" id="UP000092177"/>
    </source>
</evidence>
<dbReference type="EMBL" id="LTAN01000001">
    <property type="protein sequence ID" value="OBR16265.1"/>
    <property type="molecule type" value="Genomic_DNA"/>
</dbReference>
<dbReference type="GeneID" id="28860527"/>
<feature type="compositionally biased region" description="Basic and acidic residues" evidence="1">
    <location>
        <begin position="47"/>
        <end position="59"/>
    </location>
</feature>
<keyword evidence="3" id="KW-1185">Reference proteome</keyword>
<proteinExistence type="predicted"/>
<evidence type="ECO:0000256" key="1">
    <source>
        <dbReference type="SAM" id="MobiDB-lite"/>
    </source>
</evidence>
<organism evidence="2 3">
    <name type="scientific">Colletotrichum higginsianum (strain IMI 349063)</name>
    <name type="common">Crucifer anthracnose fungus</name>
    <dbReference type="NCBI Taxonomy" id="759273"/>
    <lineage>
        <taxon>Eukaryota</taxon>
        <taxon>Fungi</taxon>
        <taxon>Dikarya</taxon>
        <taxon>Ascomycota</taxon>
        <taxon>Pezizomycotina</taxon>
        <taxon>Sordariomycetes</taxon>
        <taxon>Hypocreomycetidae</taxon>
        <taxon>Glomerellales</taxon>
        <taxon>Glomerellaceae</taxon>
        <taxon>Colletotrichum</taxon>
        <taxon>Colletotrichum destructivum species complex</taxon>
    </lineage>
</organism>
<feature type="region of interest" description="Disordered" evidence="1">
    <location>
        <begin position="47"/>
        <end position="130"/>
    </location>
</feature>
<evidence type="ECO:0000313" key="2">
    <source>
        <dbReference type="EMBL" id="OBR16265.1"/>
    </source>
</evidence>
<gene>
    <name evidence="2" type="ORF">CH63R_01445</name>
</gene>
<dbReference type="VEuPathDB" id="FungiDB:CH63R_01445"/>
<comment type="caution">
    <text evidence="2">The sequence shown here is derived from an EMBL/GenBank/DDBJ whole genome shotgun (WGS) entry which is preliminary data.</text>
</comment>
<name>A0A1B7YW34_COLHI</name>
<sequence length="130" mass="14510">MPNLVSGRSDGNTDHGHRDRVWLILWRNYGDYLAEARWFGHRRTPWEAHDRSREYRPDHGGGQTGSTACHDDVIGGSGTEAEAETAEATRRAPLICMSFPGEGPETDLALDKNKTRAEQNPGAPRGRWRG</sequence>
<dbReference type="KEGG" id="chig:CH63R_01445"/>